<dbReference type="PROSITE" id="PS51391">
    <property type="entry name" value="CID"/>
    <property type="match status" value="1"/>
</dbReference>
<dbReference type="InterPro" id="IPR008942">
    <property type="entry name" value="ENTH_VHS"/>
</dbReference>
<name>A0A7T8GWV8_CALRO</name>
<dbReference type="GO" id="GO:0031124">
    <property type="term" value="P:mRNA 3'-end processing"/>
    <property type="evidence" value="ECO:0007669"/>
    <property type="project" value="InterPro"/>
</dbReference>
<gene>
    <name evidence="2" type="ORF">FKW44_019624</name>
</gene>
<dbReference type="SMART" id="SM00582">
    <property type="entry name" value="RPR"/>
    <property type="match status" value="1"/>
</dbReference>
<sequence length="198" mass="22482">IAAWRLSAMQFTDPVDRETAEAYEEGLAQLTDNARHVIMHLTELAHDYARDKKEVVIVAVIERHIRKVKSSQKLPGLYLMDSIVKNHSDPYRDLFQQNIVNTFSTVFVSAPEKVRLLLYKLRNTWNDIFSSTKLYQLDSKVKALDPAWPVLTLNNASASSNNSNSPSSSGNIHINPAVFNRPREENTPIFEELQTEGT</sequence>
<evidence type="ECO:0000259" key="1">
    <source>
        <dbReference type="PROSITE" id="PS51391"/>
    </source>
</evidence>
<feature type="domain" description="CID" evidence="1">
    <location>
        <begin position="15"/>
        <end position="145"/>
    </location>
</feature>
<dbReference type="PANTHER" id="PTHR15921:SF3">
    <property type="entry name" value="PRE-MRNA CLEAVAGE COMPLEX 2 PROTEIN PCF11"/>
    <property type="match status" value="1"/>
</dbReference>
<dbReference type="CDD" id="cd16982">
    <property type="entry name" value="CID_Pcf11"/>
    <property type="match status" value="1"/>
</dbReference>
<dbReference type="EMBL" id="CP045903">
    <property type="protein sequence ID" value="QQP38910.1"/>
    <property type="molecule type" value="Genomic_DNA"/>
</dbReference>
<reference evidence="3" key="1">
    <citation type="submission" date="2021-01" db="EMBL/GenBank/DDBJ databases">
        <title>Caligus Genome Assembly.</title>
        <authorList>
            <person name="Gallardo-Escarate C."/>
        </authorList>
    </citation>
    <scope>NUCLEOTIDE SEQUENCE [LARGE SCALE GENOMIC DNA]</scope>
</reference>
<proteinExistence type="predicted"/>
<dbReference type="AlphaFoldDB" id="A0A7T8GWV8"/>
<dbReference type="Gene3D" id="1.25.40.90">
    <property type="match status" value="1"/>
</dbReference>
<evidence type="ECO:0000313" key="2">
    <source>
        <dbReference type="EMBL" id="QQP38910.1"/>
    </source>
</evidence>
<evidence type="ECO:0000313" key="3">
    <source>
        <dbReference type="Proteomes" id="UP000595437"/>
    </source>
</evidence>
<dbReference type="SUPFAM" id="SSF48464">
    <property type="entry name" value="ENTH/VHS domain"/>
    <property type="match status" value="1"/>
</dbReference>
<feature type="non-terminal residue" evidence="2">
    <location>
        <position position="1"/>
    </location>
</feature>
<dbReference type="PANTHER" id="PTHR15921">
    <property type="entry name" value="PRE-MRNA CLEAVAGE COMPLEX II"/>
    <property type="match status" value="1"/>
</dbReference>
<dbReference type="OrthoDB" id="6381879at2759"/>
<dbReference type="GO" id="GO:0005737">
    <property type="term" value="C:cytoplasm"/>
    <property type="evidence" value="ECO:0007669"/>
    <property type="project" value="TreeGrafter"/>
</dbReference>
<dbReference type="InterPro" id="IPR006569">
    <property type="entry name" value="CID_dom"/>
</dbReference>
<protein>
    <submittedName>
        <fullName evidence="2">Pre-mRNA cleavage complex 2 protein Pcf11</fullName>
    </submittedName>
</protein>
<dbReference type="Proteomes" id="UP000595437">
    <property type="component" value="Chromosome 14"/>
</dbReference>
<keyword evidence="3" id="KW-1185">Reference proteome</keyword>
<dbReference type="InterPro" id="IPR047415">
    <property type="entry name" value="Pcf11_CID"/>
</dbReference>
<dbReference type="GO" id="GO:0000993">
    <property type="term" value="F:RNA polymerase II complex binding"/>
    <property type="evidence" value="ECO:0007669"/>
    <property type="project" value="InterPro"/>
</dbReference>
<dbReference type="GO" id="GO:0005849">
    <property type="term" value="C:mRNA cleavage factor complex"/>
    <property type="evidence" value="ECO:0007669"/>
    <property type="project" value="TreeGrafter"/>
</dbReference>
<dbReference type="Pfam" id="PF04818">
    <property type="entry name" value="CID"/>
    <property type="match status" value="1"/>
</dbReference>
<dbReference type="InterPro" id="IPR045154">
    <property type="entry name" value="PCF11-like"/>
</dbReference>
<accession>A0A7T8GWV8</accession>
<dbReference type="GO" id="GO:0006369">
    <property type="term" value="P:termination of RNA polymerase II transcription"/>
    <property type="evidence" value="ECO:0007669"/>
    <property type="project" value="InterPro"/>
</dbReference>
<dbReference type="GO" id="GO:0003729">
    <property type="term" value="F:mRNA binding"/>
    <property type="evidence" value="ECO:0007669"/>
    <property type="project" value="InterPro"/>
</dbReference>
<organism evidence="2 3">
    <name type="scientific">Caligus rogercresseyi</name>
    <name type="common">Sea louse</name>
    <dbReference type="NCBI Taxonomy" id="217165"/>
    <lineage>
        <taxon>Eukaryota</taxon>
        <taxon>Metazoa</taxon>
        <taxon>Ecdysozoa</taxon>
        <taxon>Arthropoda</taxon>
        <taxon>Crustacea</taxon>
        <taxon>Multicrustacea</taxon>
        <taxon>Hexanauplia</taxon>
        <taxon>Copepoda</taxon>
        <taxon>Siphonostomatoida</taxon>
        <taxon>Caligidae</taxon>
        <taxon>Caligus</taxon>
    </lineage>
</organism>